<sequence length="2675" mass="280257">MKINFIYVFLLCSSFVIGQTLTISDEGETGTSGTNWSITNNTLSTTGTASIQASVIESALVDGDFIVEASTINLDEAIVSTSSNQILIKANESINLSANINTSGGNGHIILEGQSSIRALGANRMLNSGSGNITLTTNNLSSTDQYMIIESTGAFTLQPYGTAFSDYGNQMDIDGTITNDTFSGSADASGLRINNISQLTGLNFGKEGNTTGFTISNDWIINGPISFIGDNMNVQAGGGLTSTADNGDILIKVNNNIDIEADRSLVTNNGNIIFWTNPAASNISGHIKLSSGVTLNTANGSTTSDLSGGGDIILAGGQDTDNDGLPDGFAKTTSTYGIQLDTGVKLHSGGGDVILRGETYDTSNNRHGIFQTGDLTVNSGTGSILMEAKNRESYGSWPLQLGSGTVSNLSLVSAKPSDNAITIKSTGGRYGIDLGSTSGSTMQLLATGGGDILVTTKYQIQISDDYTFQTNNGNIVFWTNPAASNISGHIKLSSGVTLNTANGSTTSDLSGGGDIILAGGQDTDNDGLPDGFAKTTSTYGIQLDTGVKLHSGGGDVILRGETYDTSNNRHGIFQTGDLTVNSGTGSILMEAKNRESYGSWPLQLGSGTVSNLSLVSAKPSDNAITIKSTGGRYGIDLGSTSGSTMQLLATGGGDILLTADHEIQTTDDYQFETKGNGQITFKSVDEISLGQNNQLQTDNADIVLWTNPTASNNATGYIKLSSDVTLNTANGSIASDLSGGGNIILAGGADTNNDDFPDGFAKTTSTYGIQLDTGVKLHSGGGDVILRGETYDTNTNRHGIFQTGDLTVNSGTGSILMEAKNRESYGNWPLQLGSGTVSNLSLVSAKSTGNAITLKSSDGRASLGTYLRGTAGATMQLLATGGGDIVVTAKRDVKTTDDYTFQTNGGDIVMWPNNTGANRGRLYIGDNNIFNSIGGQTDQTTGGGDIIFAGGTDDGNNRPSGYARNDNKDQGIYIRSGLEVYSGGGDITFKGSTNEYNRSSIRGIEFIGDLTIYSGEGIIEFDGKVLRTNGASGYGIEFADGTSNSVSVTSDKADGDAITINGNNTPHNVGIYFGATTSGLFEATSGGNIMVTTAKGIQTTDDYTFQTNGGDIVMWPNNTGANRGRLYIDDNNIFNSIGGQTDQATGGGNIIFAGGTDDGNNRPSGYARNDTRDQGIYVRSGLEVYSGGGDITFKGSTNEYNRSSIRGIEFIGDLTIYSGEGIIEFDGKILRTNGASGYGIEFADGTSNSVSVISDKADGDAITINGNNTPHNVGIYFGATTSGLFEATSGGNIVVTTARGIQTRDGYTFQTNDADLVFWADRDANGDGRIYTQNSILFNSAGGSIDQAAGGGNIILAGGLDDGANGGTANDGIPDGFAYDRTWRGVNLGDGAQMYSGGGDVTIRGRTYSTSNTYGIQQNNDLLINSGQGKITLHGKTRTTHDGDAVLLANNGTTDGFSLVSDKASGTAIEIIGEAHSYGVISNSTGSKIIEATGGGDVLIDGQTPSAGYGVYLRDFDILAVDGKITVDGYSTGIYLYDLNFGQLDNTLITASDVNVMLRSDRFNTNGTSAIVTTGEVNIEPHSNSFDNQFTYPISNVSLSSSVTALTIGKLSNVEDIEVVEPTTINGPISIFGKDININDNLANTSGKLTITSSGTVGQSAAITTNHFVMNGSGDFNLQNNANDFGTISGGDESNPLGDIIIRNATSTGIGYNTTDGLYSNGIILIETENGDLVVSENITTTSASTDAIILNAGRSASVGSMGGGDIIVSGSPVISFGSGGQAKFFSGTELDSTGLSTLVGGSNNTIFGFDETSDLSNEGLVTNQSYAIYRLALRDLTIVPSGGDTENSTWRFDISSRAISTISDSSDPVNVNASVLENHLINGELSINAKTIIVNSDITNSTGNSLLFRAKESIELESDHKLETTNGDVVFEAGNYLTSISKITFNNNVEIDAGSADVLLRSDHLVVDTNGSASSINTSGTLTIEPSSNSFGEAFSFPIPNLNVANTIEGLNIGKPSNTSQVTFNNDVSINGPITTYGGTINLEANLTTTNNGDISLYTDNALGGLSTSRTLTAAGAFKYIPGGTAFTADVSYPITNLTATSTGLTIGKSGNDKDITINTEISGDAGVELYGNELNINDNIDVTNTGNLTLEGVATIKAGKYIASDGNFTHDGDLVFKSDASNGDSYLGEIGGTYTKTSGTVISEKYYPAKRAFRMVASPVDGESIFANWQNGGVNDTGIGTHITGEQGTVGNYNATTGIDYTQSGAHSLFSFSATNGWEAITNTKNTDLEVGKPYRLMVRGDRTVDLTDNDATPTTTTLISTGDLEVGNTNITFPSATAGSTTYAFIANPYQSKIDVSEVLAANTNTDNTKLWVWDPMVNNRGAFVLIDELSGNGTTTPSSTATKFIEPGQAFFIELNGSDSELTFTESEKAVSSLSQSPESLSQQPQLLFNLHDEDQEVIDAIRLRFSPDGNNDIDQLDISKLGNMDENLASVNGNSLFTIQKRSLPETDEEISLFTNNWRNENYSFSANLNNLEATDVYLVDHYLGTETLISNGTAYSFSVDANISESVNNLRFALKFDNETMGIDEQENSFFSLYPNPAKDIVNIQTSLPLGSQATVEVYNMLGQLVISQTQAISYTSLHIGVNALEAGVYLVKLTDQDGYSQTQELIKE</sequence>
<comment type="caution">
    <text evidence="4">The sequence shown here is derived from an EMBL/GenBank/DDBJ whole genome shotgun (WGS) entry which is preliminary data.</text>
</comment>
<feature type="signal peptide" evidence="2">
    <location>
        <begin position="1"/>
        <end position="18"/>
    </location>
</feature>
<proteinExistence type="predicted"/>
<dbReference type="EMBL" id="SWMU01000003">
    <property type="protein sequence ID" value="TKS55851.1"/>
    <property type="molecule type" value="Genomic_DNA"/>
</dbReference>
<dbReference type="NCBIfam" id="TIGR04183">
    <property type="entry name" value="Por_Secre_tail"/>
    <property type="match status" value="1"/>
</dbReference>
<evidence type="ECO:0000256" key="2">
    <source>
        <dbReference type="SAM" id="SignalP"/>
    </source>
</evidence>
<evidence type="ECO:0000313" key="4">
    <source>
        <dbReference type="EMBL" id="TKS55851.1"/>
    </source>
</evidence>
<protein>
    <submittedName>
        <fullName evidence="4">T9SS type A sorting domain-containing protein</fullName>
    </submittedName>
</protein>
<dbReference type="Proteomes" id="UP000306552">
    <property type="component" value="Unassembled WGS sequence"/>
</dbReference>
<feature type="chain" id="PRO_5020315109" evidence="2">
    <location>
        <begin position="19"/>
        <end position="2675"/>
    </location>
</feature>
<name>A0A4U5TQ45_9FLAO</name>
<dbReference type="Pfam" id="PF18962">
    <property type="entry name" value="Por_Secre_tail"/>
    <property type="match status" value="1"/>
</dbReference>
<dbReference type="InterPro" id="IPR026444">
    <property type="entry name" value="Secre_tail"/>
</dbReference>
<reference evidence="4 5" key="1">
    <citation type="submission" date="2019-04" db="EMBL/GenBank/DDBJ databases">
        <title>Psychroflexus halotolerans sp. nov., isolated from a marine solar saltern.</title>
        <authorList>
            <person name="Feng X."/>
        </authorList>
    </citation>
    <scope>NUCLEOTIDE SEQUENCE [LARGE SCALE GENOMIC DNA]</scope>
    <source>
        <strain evidence="4 5">WDS2C27</strain>
    </source>
</reference>
<dbReference type="OrthoDB" id="1652165at2"/>
<keyword evidence="5" id="KW-1185">Reference proteome</keyword>
<gene>
    <name evidence="4" type="ORF">FCN74_07400</name>
</gene>
<evidence type="ECO:0000259" key="3">
    <source>
        <dbReference type="Pfam" id="PF18962"/>
    </source>
</evidence>
<keyword evidence="1 2" id="KW-0732">Signal</keyword>
<evidence type="ECO:0000256" key="1">
    <source>
        <dbReference type="ARBA" id="ARBA00022729"/>
    </source>
</evidence>
<feature type="domain" description="Secretion system C-terminal sorting" evidence="3">
    <location>
        <begin position="2599"/>
        <end position="2668"/>
    </location>
</feature>
<organism evidence="4 5">
    <name type="scientific">Mesohalobacter halotolerans</name>
    <dbReference type="NCBI Taxonomy" id="1883405"/>
    <lineage>
        <taxon>Bacteria</taxon>
        <taxon>Pseudomonadati</taxon>
        <taxon>Bacteroidota</taxon>
        <taxon>Flavobacteriia</taxon>
        <taxon>Flavobacteriales</taxon>
        <taxon>Flavobacteriaceae</taxon>
        <taxon>Mesohalobacter</taxon>
    </lineage>
</organism>
<evidence type="ECO:0000313" key="5">
    <source>
        <dbReference type="Proteomes" id="UP000306552"/>
    </source>
</evidence>
<accession>A0A4U5TQ45</accession>
<dbReference type="RefSeq" id="WP_138931966.1">
    <property type="nucleotide sequence ID" value="NZ_SWMU01000003.1"/>
</dbReference>